<dbReference type="STRING" id="362418.IW19_19120"/>
<accession>A0A085ZSS2</accession>
<feature type="transmembrane region" description="Helical" evidence="1">
    <location>
        <begin position="20"/>
        <end position="46"/>
    </location>
</feature>
<reference evidence="2 3" key="1">
    <citation type="submission" date="2014-07" db="EMBL/GenBank/DDBJ databases">
        <title>Genome of Flavobacterium reichenbachii LMG 25512.</title>
        <authorList>
            <person name="Stropko S.J."/>
            <person name="Pipes S.E."/>
            <person name="Newman J.D."/>
        </authorList>
    </citation>
    <scope>NUCLEOTIDE SEQUENCE [LARGE SCALE GENOMIC DNA]</scope>
    <source>
        <strain evidence="2 3">LMG 25512</strain>
    </source>
</reference>
<protein>
    <submittedName>
        <fullName evidence="2">Uncharacterized protein</fullName>
    </submittedName>
</protein>
<organism evidence="2 3">
    <name type="scientific">Flavobacterium reichenbachii</name>
    <dbReference type="NCBI Taxonomy" id="362418"/>
    <lineage>
        <taxon>Bacteria</taxon>
        <taxon>Pseudomonadati</taxon>
        <taxon>Bacteroidota</taxon>
        <taxon>Flavobacteriia</taxon>
        <taxon>Flavobacteriales</taxon>
        <taxon>Flavobacteriaceae</taxon>
        <taxon>Flavobacterium</taxon>
    </lineage>
</organism>
<evidence type="ECO:0000313" key="2">
    <source>
        <dbReference type="EMBL" id="KFF07486.1"/>
    </source>
</evidence>
<gene>
    <name evidence="2" type="ORF">IW19_19120</name>
</gene>
<dbReference type="eggNOG" id="ENOG5030Z68">
    <property type="taxonomic scope" value="Bacteria"/>
</dbReference>
<proteinExistence type="predicted"/>
<keyword evidence="1" id="KW-0812">Transmembrane</keyword>
<sequence length="120" mass="14303">MNQKNVSTEIEEVSVNFIGFNALLLFIFIIWWYNVISAFFFCNYYLSGEKQMFEIFIYTIGSFGLPLLYTFYILAHIDYNKIKNQSLYFKLIGLAWLPSLILLVCYFYNLATVDNRVYFE</sequence>
<keyword evidence="1" id="KW-1133">Transmembrane helix</keyword>
<name>A0A085ZSS2_9FLAO</name>
<dbReference type="AlphaFoldDB" id="A0A085ZSS2"/>
<dbReference type="EMBL" id="JPRL01000001">
    <property type="protein sequence ID" value="KFF07486.1"/>
    <property type="molecule type" value="Genomic_DNA"/>
</dbReference>
<keyword evidence="1" id="KW-0472">Membrane</keyword>
<comment type="caution">
    <text evidence="2">The sequence shown here is derived from an EMBL/GenBank/DDBJ whole genome shotgun (WGS) entry which is preliminary data.</text>
</comment>
<dbReference type="Proteomes" id="UP000028715">
    <property type="component" value="Unassembled WGS sequence"/>
</dbReference>
<dbReference type="OrthoDB" id="1375177at2"/>
<keyword evidence="3" id="KW-1185">Reference proteome</keyword>
<evidence type="ECO:0000313" key="3">
    <source>
        <dbReference type="Proteomes" id="UP000028715"/>
    </source>
</evidence>
<evidence type="ECO:0000256" key="1">
    <source>
        <dbReference type="SAM" id="Phobius"/>
    </source>
</evidence>
<feature type="transmembrane region" description="Helical" evidence="1">
    <location>
        <begin position="55"/>
        <end position="75"/>
    </location>
</feature>
<feature type="transmembrane region" description="Helical" evidence="1">
    <location>
        <begin position="87"/>
        <end position="108"/>
    </location>
</feature>